<evidence type="ECO:0000259" key="3">
    <source>
        <dbReference type="PROSITE" id="PS50801"/>
    </source>
</evidence>
<dbReference type="CDD" id="cd07043">
    <property type="entry name" value="STAS_anti-anti-sigma_factors"/>
    <property type="match status" value="1"/>
</dbReference>
<gene>
    <name evidence="4" type="ORF">C3942_18795</name>
</gene>
<evidence type="ECO:0000256" key="2">
    <source>
        <dbReference type="RuleBase" id="RU003749"/>
    </source>
</evidence>
<dbReference type="RefSeq" id="WP_104231912.1">
    <property type="nucleotide sequence ID" value="NZ_PSNW01000013.1"/>
</dbReference>
<dbReference type="PROSITE" id="PS50801">
    <property type="entry name" value="STAS"/>
    <property type="match status" value="1"/>
</dbReference>
<dbReference type="AlphaFoldDB" id="A0A2S5TBI5"/>
<organism evidence="4 5">
    <name type="scientific">Solimonas fluminis</name>
    <dbReference type="NCBI Taxonomy" id="2086571"/>
    <lineage>
        <taxon>Bacteria</taxon>
        <taxon>Pseudomonadati</taxon>
        <taxon>Pseudomonadota</taxon>
        <taxon>Gammaproteobacteria</taxon>
        <taxon>Nevskiales</taxon>
        <taxon>Nevskiaceae</taxon>
        <taxon>Solimonas</taxon>
    </lineage>
</organism>
<reference evidence="4 5" key="1">
    <citation type="submission" date="2018-02" db="EMBL/GenBank/DDBJ databases">
        <title>Genome sequencing of Solimonas sp. HR-BB.</title>
        <authorList>
            <person name="Lee Y."/>
            <person name="Jeon C.O."/>
        </authorList>
    </citation>
    <scope>NUCLEOTIDE SEQUENCE [LARGE SCALE GENOMIC DNA]</scope>
    <source>
        <strain evidence="4 5">HR-BB</strain>
    </source>
</reference>
<dbReference type="EMBL" id="PSNW01000013">
    <property type="protein sequence ID" value="PPE72363.1"/>
    <property type="molecule type" value="Genomic_DNA"/>
</dbReference>
<dbReference type="NCBIfam" id="TIGR00377">
    <property type="entry name" value="ant_ant_sig"/>
    <property type="match status" value="1"/>
</dbReference>
<evidence type="ECO:0000313" key="4">
    <source>
        <dbReference type="EMBL" id="PPE72363.1"/>
    </source>
</evidence>
<feature type="domain" description="STAS" evidence="3">
    <location>
        <begin position="1"/>
        <end position="99"/>
    </location>
</feature>
<accession>A0A2S5TBI5</accession>
<keyword evidence="5" id="KW-1185">Reference proteome</keyword>
<sequence>MNFRISEDGGAATVFLTGDIDLETSPLARQTLLAAVDKGMPVVVDMGGVGYMDSSGIASLVEAFQKAKSAGHEFSLVRVGGTVQKVLALARLDKVFRIL</sequence>
<name>A0A2S5TBI5_9GAMM</name>
<evidence type="ECO:0000256" key="1">
    <source>
        <dbReference type="ARBA" id="ARBA00009013"/>
    </source>
</evidence>
<dbReference type="InterPro" id="IPR036513">
    <property type="entry name" value="STAS_dom_sf"/>
</dbReference>
<comment type="similarity">
    <text evidence="1 2">Belongs to the anti-sigma-factor antagonist family.</text>
</comment>
<proteinExistence type="inferred from homology"/>
<dbReference type="OrthoDB" id="278639at2"/>
<dbReference type="GO" id="GO:0043856">
    <property type="term" value="F:anti-sigma factor antagonist activity"/>
    <property type="evidence" value="ECO:0007669"/>
    <property type="project" value="InterPro"/>
</dbReference>
<dbReference type="InterPro" id="IPR002645">
    <property type="entry name" value="STAS_dom"/>
</dbReference>
<evidence type="ECO:0000313" key="5">
    <source>
        <dbReference type="Proteomes" id="UP000238220"/>
    </source>
</evidence>
<dbReference type="Gene3D" id="3.30.750.24">
    <property type="entry name" value="STAS domain"/>
    <property type="match status" value="1"/>
</dbReference>
<dbReference type="InterPro" id="IPR058548">
    <property type="entry name" value="MlaB-like_STAS"/>
</dbReference>
<dbReference type="PANTHER" id="PTHR33495:SF2">
    <property type="entry name" value="ANTI-SIGMA FACTOR ANTAGONIST TM_1081-RELATED"/>
    <property type="match status" value="1"/>
</dbReference>
<comment type="caution">
    <text evidence="4">The sequence shown here is derived from an EMBL/GenBank/DDBJ whole genome shotgun (WGS) entry which is preliminary data.</text>
</comment>
<protein>
    <recommendedName>
        <fullName evidence="2">Anti-sigma factor antagonist</fullName>
    </recommendedName>
</protein>
<dbReference type="Proteomes" id="UP000238220">
    <property type="component" value="Unassembled WGS sequence"/>
</dbReference>
<dbReference type="SUPFAM" id="SSF52091">
    <property type="entry name" value="SpoIIaa-like"/>
    <property type="match status" value="1"/>
</dbReference>
<dbReference type="Pfam" id="PF13466">
    <property type="entry name" value="STAS_2"/>
    <property type="match status" value="1"/>
</dbReference>
<dbReference type="PANTHER" id="PTHR33495">
    <property type="entry name" value="ANTI-SIGMA FACTOR ANTAGONIST TM_1081-RELATED-RELATED"/>
    <property type="match status" value="1"/>
</dbReference>
<dbReference type="InterPro" id="IPR003658">
    <property type="entry name" value="Anti-sigma_ant"/>
</dbReference>